<reference evidence="4 5" key="1">
    <citation type="submission" date="2018-08" db="EMBL/GenBank/DDBJ databases">
        <title>A genome reference for cultivated species of the human gut microbiota.</title>
        <authorList>
            <person name="Zou Y."/>
            <person name="Xue W."/>
            <person name="Luo G."/>
        </authorList>
    </citation>
    <scope>NUCLEOTIDE SEQUENCE [LARGE SCALE GENOMIC DNA]</scope>
    <source>
        <strain evidence="4 5">OF01-3</strain>
    </source>
</reference>
<evidence type="ECO:0000313" key="5">
    <source>
        <dbReference type="Proteomes" id="UP000261011"/>
    </source>
</evidence>
<protein>
    <submittedName>
        <fullName evidence="4">Toxic anion resistance protein</fullName>
    </submittedName>
</protein>
<feature type="coiled-coil region" evidence="3">
    <location>
        <begin position="346"/>
        <end position="373"/>
    </location>
</feature>
<evidence type="ECO:0000256" key="3">
    <source>
        <dbReference type="SAM" id="Coils"/>
    </source>
</evidence>
<organism evidence="4 5">
    <name type="scientific">Anaerococcus nagyae</name>
    <dbReference type="NCBI Taxonomy" id="1755241"/>
    <lineage>
        <taxon>Bacteria</taxon>
        <taxon>Bacillati</taxon>
        <taxon>Bacillota</taxon>
        <taxon>Tissierellia</taxon>
        <taxon>Tissierellales</taxon>
        <taxon>Peptoniphilaceae</taxon>
        <taxon>Anaerococcus</taxon>
    </lineage>
</organism>
<proteinExistence type="inferred from homology"/>
<dbReference type="Pfam" id="PF05816">
    <property type="entry name" value="TelA"/>
    <property type="match status" value="1"/>
</dbReference>
<accession>A0A3E2TKH3</accession>
<gene>
    <name evidence="4" type="ORF">DXA39_00175</name>
</gene>
<feature type="coiled-coil region" evidence="3">
    <location>
        <begin position="126"/>
        <end position="192"/>
    </location>
</feature>
<dbReference type="PIRSF" id="PIRSF026508">
    <property type="entry name" value="TelA"/>
    <property type="match status" value="1"/>
</dbReference>
<evidence type="ECO:0000256" key="1">
    <source>
        <dbReference type="ARBA" id="ARBA00005541"/>
    </source>
</evidence>
<name>A0A3E2TKH3_9FIRM</name>
<comment type="caution">
    <text evidence="4">The sequence shown here is derived from an EMBL/GenBank/DDBJ whole genome shotgun (WGS) entry which is preliminary data.</text>
</comment>
<keyword evidence="5" id="KW-1185">Reference proteome</keyword>
<dbReference type="RefSeq" id="WP_117519931.1">
    <property type="nucleotide sequence ID" value="NZ_QVEU01000001.1"/>
</dbReference>
<dbReference type="EMBL" id="QVEU01000001">
    <property type="protein sequence ID" value="RGB77906.1"/>
    <property type="molecule type" value="Genomic_DNA"/>
</dbReference>
<keyword evidence="3" id="KW-0175">Coiled coil</keyword>
<dbReference type="Proteomes" id="UP000261011">
    <property type="component" value="Unassembled WGS sequence"/>
</dbReference>
<dbReference type="OrthoDB" id="9768858at2"/>
<dbReference type="InterPro" id="IPR008863">
    <property type="entry name" value="Toxic_anion-R_TelA"/>
</dbReference>
<evidence type="ECO:0000256" key="2">
    <source>
        <dbReference type="PIRNR" id="PIRNR026508"/>
    </source>
</evidence>
<dbReference type="AlphaFoldDB" id="A0A3E2TKH3"/>
<sequence>MADYSLDNLMKDSGKVNDISLDKKEIAKLTEKRVEKISPEDRSKIDEIKNQIDLRNSQMSSVYGTNAQKSIAQFSETILSEVRSKDAGEVGELMSDLLVKVNDVDIQTMGEKSLIDRIFGGSKNQIEKYMTRFQNMEVQIDKISAKLETARMEILKDIGVFDKLYEENIDYFKELERYIIAGEESIEEMRNETLPALYKEAEASDEPMAMQVVRDFEENVNRFEKRIFDLKTSKAVALQTAPQIKLIQNNDQLLVDKITDSINNTIPLWKSQVIIALGLNRQQEIVDMQKQVSDTTNELLKRNSENLKNSTVEIQKEAQRSTIDVDTLKEVNQNLIDTIHESMQIQEDATNQRKLAERELMDIQNNLRDELKNTLTPKTRGE</sequence>
<dbReference type="PANTHER" id="PTHR38432:SF1">
    <property type="entry name" value="TELA-LIKE PROTEIN SAOUHSC_01408"/>
    <property type="match status" value="1"/>
</dbReference>
<dbReference type="PANTHER" id="PTHR38432">
    <property type="entry name" value="TELA-LIKE PROTEIN SAOUHSC_01408"/>
    <property type="match status" value="1"/>
</dbReference>
<comment type="similarity">
    <text evidence="1 2">Belongs to the TelA family.</text>
</comment>
<evidence type="ECO:0000313" key="4">
    <source>
        <dbReference type="EMBL" id="RGB77906.1"/>
    </source>
</evidence>